<protein>
    <recommendedName>
        <fullName evidence="4 11">Guanylate kinase</fullName>
        <ecNumber evidence="3 11">2.7.4.8</ecNumber>
    </recommendedName>
    <alternativeName>
        <fullName evidence="9 11">GMP kinase</fullName>
    </alternativeName>
</protein>
<dbReference type="InterPro" id="IPR017665">
    <property type="entry name" value="Guanylate_kinase"/>
</dbReference>
<dbReference type="InterPro" id="IPR008144">
    <property type="entry name" value="Guanylate_kin-like_dom"/>
</dbReference>
<keyword evidence="8 11" id="KW-0067">ATP-binding</keyword>
<dbReference type="PROSITE" id="PS00856">
    <property type="entry name" value="GUANYLATE_KINASE_1"/>
    <property type="match status" value="1"/>
</dbReference>
<comment type="subcellular location">
    <subcellularLocation>
        <location evidence="11">Cytoplasm</location>
    </subcellularLocation>
</comment>
<organism evidence="13 14">
    <name type="scientific">Brotocaccenecus cirricatena</name>
    <dbReference type="NCBI Taxonomy" id="3064195"/>
    <lineage>
        <taxon>Bacteria</taxon>
        <taxon>Bacillati</taxon>
        <taxon>Bacillota</taxon>
        <taxon>Clostridia</taxon>
        <taxon>Eubacteriales</taxon>
        <taxon>Oscillospiraceae</taxon>
        <taxon>Brotocaccenecus</taxon>
    </lineage>
</organism>
<keyword evidence="5 11" id="KW-0808">Transferase</keyword>
<dbReference type="InterPro" id="IPR020590">
    <property type="entry name" value="Guanylate_kinase_CS"/>
</dbReference>
<feature type="binding site" evidence="11">
    <location>
        <begin position="12"/>
        <end position="19"/>
    </location>
    <ligand>
        <name>ATP</name>
        <dbReference type="ChEBI" id="CHEBI:30616"/>
    </ligand>
</feature>
<evidence type="ECO:0000256" key="11">
    <source>
        <dbReference type="HAMAP-Rule" id="MF_00328"/>
    </source>
</evidence>
<evidence type="ECO:0000256" key="5">
    <source>
        <dbReference type="ARBA" id="ARBA00022679"/>
    </source>
</evidence>
<evidence type="ECO:0000256" key="2">
    <source>
        <dbReference type="ARBA" id="ARBA00005790"/>
    </source>
</evidence>
<dbReference type="PANTHER" id="PTHR23117:SF13">
    <property type="entry name" value="GUANYLATE KINASE"/>
    <property type="match status" value="1"/>
</dbReference>
<dbReference type="CDD" id="cd00071">
    <property type="entry name" value="GMPK"/>
    <property type="match status" value="1"/>
</dbReference>
<evidence type="ECO:0000256" key="4">
    <source>
        <dbReference type="ARBA" id="ARBA00016296"/>
    </source>
</evidence>
<reference evidence="13" key="1">
    <citation type="submission" date="2021-10" db="EMBL/GenBank/DDBJ databases">
        <title>Anaerobic single-cell dispensing facilitates the cultivation of human gut bacteria.</title>
        <authorList>
            <person name="Afrizal A."/>
        </authorList>
    </citation>
    <scope>NUCLEOTIDE SEQUENCE</scope>
    <source>
        <strain evidence="13">CLA-AA-H272</strain>
    </source>
</reference>
<evidence type="ECO:0000256" key="1">
    <source>
        <dbReference type="ARBA" id="ARBA00003531"/>
    </source>
</evidence>
<dbReference type="AlphaFoldDB" id="A0AAE3AFE0"/>
<dbReference type="EC" id="2.7.4.8" evidence="3 11"/>
<dbReference type="NCBIfam" id="TIGR03263">
    <property type="entry name" value="guanyl_kin"/>
    <property type="match status" value="1"/>
</dbReference>
<proteinExistence type="inferred from homology"/>
<dbReference type="HAMAP" id="MF_00328">
    <property type="entry name" value="Guanylate_kinase"/>
    <property type="match status" value="1"/>
</dbReference>
<sequence length="198" mass="22493">MEKQGKIFILSGPSGCGKGTVLKSAMREHPDMFLSVSATTRGPRQGEIDGVHYHFIDDDAFLKMIDRDQLLEHAGYAGNFYGTPRIPVDEALDQGRDVMLEIDVQGAQQVYAKRPDAVRIFLAPPSWSELERRLVNRGTDSADKIRQRLTRARDEMALAVDYDYFIINDDVERAAAELNDIFRVEHFKPAERMHLVKD</sequence>
<keyword evidence="11" id="KW-0963">Cytoplasm</keyword>
<dbReference type="Gene3D" id="3.40.50.300">
    <property type="entry name" value="P-loop containing nucleotide triphosphate hydrolases"/>
    <property type="match status" value="1"/>
</dbReference>
<evidence type="ECO:0000256" key="6">
    <source>
        <dbReference type="ARBA" id="ARBA00022741"/>
    </source>
</evidence>
<dbReference type="EMBL" id="JAJEPW010000010">
    <property type="protein sequence ID" value="MCC2128936.1"/>
    <property type="molecule type" value="Genomic_DNA"/>
</dbReference>
<evidence type="ECO:0000256" key="10">
    <source>
        <dbReference type="ARBA" id="ARBA00048594"/>
    </source>
</evidence>
<keyword evidence="7 11" id="KW-0418">Kinase</keyword>
<name>A0AAE3AFE0_9FIRM</name>
<evidence type="ECO:0000313" key="14">
    <source>
        <dbReference type="Proteomes" id="UP001199319"/>
    </source>
</evidence>
<dbReference type="Proteomes" id="UP001199319">
    <property type="component" value="Unassembled WGS sequence"/>
</dbReference>
<comment type="similarity">
    <text evidence="2 11">Belongs to the guanylate kinase family.</text>
</comment>
<dbReference type="Pfam" id="PF00625">
    <property type="entry name" value="Guanylate_kin"/>
    <property type="match status" value="1"/>
</dbReference>
<evidence type="ECO:0000313" key="13">
    <source>
        <dbReference type="EMBL" id="MCC2128936.1"/>
    </source>
</evidence>
<accession>A0AAE3AFE0</accession>
<keyword evidence="6 11" id="KW-0547">Nucleotide-binding</keyword>
<dbReference type="SMART" id="SM00072">
    <property type="entry name" value="GuKc"/>
    <property type="match status" value="1"/>
</dbReference>
<keyword evidence="14" id="KW-1185">Reference proteome</keyword>
<evidence type="ECO:0000256" key="7">
    <source>
        <dbReference type="ARBA" id="ARBA00022777"/>
    </source>
</evidence>
<dbReference type="GO" id="GO:0004385">
    <property type="term" value="F:GMP kinase activity"/>
    <property type="evidence" value="ECO:0007669"/>
    <property type="project" value="UniProtKB-UniRule"/>
</dbReference>
<evidence type="ECO:0000256" key="8">
    <source>
        <dbReference type="ARBA" id="ARBA00022840"/>
    </source>
</evidence>
<dbReference type="SUPFAM" id="SSF52540">
    <property type="entry name" value="P-loop containing nucleoside triphosphate hydrolases"/>
    <property type="match status" value="1"/>
</dbReference>
<dbReference type="RefSeq" id="WP_302928237.1">
    <property type="nucleotide sequence ID" value="NZ_JAJEPW010000010.1"/>
</dbReference>
<feature type="domain" description="Guanylate kinase-like" evidence="12">
    <location>
        <begin position="5"/>
        <end position="183"/>
    </location>
</feature>
<evidence type="ECO:0000256" key="3">
    <source>
        <dbReference type="ARBA" id="ARBA00012961"/>
    </source>
</evidence>
<evidence type="ECO:0000256" key="9">
    <source>
        <dbReference type="ARBA" id="ARBA00030128"/>
    </source>
</evidence>
<comment type="caution">
    <text evidence="13">The sequence shown here is derived from an EMBL/GenBank/DDBJ whole genome shotgun (WGS) entry which is preliminary data.</text>
</comment>
<comment type="catalytic activity">
    <reaction evidence="10 11">
        <text>GMP + ATP = GDP + ADP</text>
        <dbReference type="Rhea" id="RHEA:20780"/>
        <dbReference type="ChEBI" id="CHEBI:30616"/>
        <dbReference type="ChEBI" id="CHEBI:58115"/>
        <dbReference type="ChEBI" id="CHEBI:58189"/>
        <dbReference type="ChEBI" id="CHEBI:456216"/>
        <dbReference type="EC" id="2.7.4.8"/>
    </reaction>
</comment>
<dbReference type="InterPro" id="IPR008145">
    <property type="entry name" value="GK/Ca_channel_bsu"/>
</dbReference>
<dbReference type="Gene3D" id="3.30.63.10">
    <property type="entry name" value="Guanylate Kinase phosphate binding domain"/>
    <property type="match status" value="1"/>
</dbReference>
<evidence type="ECO:0000259" key="12">
    <source>
        <dbReference type="PROSITE" id="PS50052"/>
    </source>
</evidence>
<dbReference type="FunFam" id="3.30.63.10:FF:000002">
    <property type="entry name" value="Guanylate kinase 1"/>
    <property type="match status" value="1"/>
</dbReference>
<dbReference type="GO" id="GO:0005524">
    <property type="term" value="F:ATP binding"/>
    <property type="evidence" value="ECO:0007669"/>
    <property type="project" value="UniProtKB-UniRule"/>
</dbReference>
<dbReference type="InterPro" id="IPR027417">
    <property type="entry name" value="P-loop_NTPase"/>
</dbReference>
<gene>
    <name evidence="11 13" type="primary">gmk</name>
    <name evidence="13" type="ORF">LKD37_05290</name>
</gene>
<comment type="function">
    <text evidence="1 11">Essential for recycling GMP and indirectly, cGMP.</text>
</comment>
<dbReference type="GO" id="GO:0005829">
    <property type="term" value="C:cytosol"/>
    <property type="evidence" value="ECO:0007669"/>
    <property type="project" value="TreeGrafter"/>
</dbReference>
<dbReference type="PROSITE" id="PS50052">
    <property type="entry name" value="GUANYLATE_KINASE_2"/>
    <property type="match status" value="1"/>
</dbReference>
<dbReference type="PANTHER" id="PTHR23117">
    <property type="entry name" value="GUANYLATE KINASE-RELATED"/>
    <property type="match status" value="1"/>
</dbReference>